<name>G0UP22_TRYCI</name>
<gene>
    <name evidence="2" type="ORF">TCIL3000_6_3870</name>
</gene>
<sequence length="603" mass="67344">MRLANILRRVASGQFSSAQPPGRPYLRVVKMLQTDGEGPPAAWAVFEEFRAYYRKISCSAPTSEMPMQPLQQFCGSVGDVELFTVLMMKVLCDLHKLEDLRFLFAQCMLELPSPSVELFNVYLLAISLSDTFNQYEIENAVEAMRERGVEPDIVTRISLFIFYMRLGEDYTAWWPSIREEVENIARSRQDWRQKHPLLSMRLQHCFQTLLRVHHDVVMIHECFQLLKLIDCPKITCRLLLPYLLLSTNNAASPPSTAVELIEAMEEARKREAPAASGGATADTDASGGGGGHGVMETPPLGEHGEPVLNNDVTVLKLMAKCAKWGDVSSADYVLKYLQRHPGIILPEHECILKLLRLEALARSGSLREALFLVEDELPASSCAPGPRPKLFVNSKRLTLLNADPVMSLVHFIAEVDTRVEESLLILEERKEGKLSVSHKSLNILLEACALLRDGVKASLVFSSFRAFSACKTARTYSLLLRASPNAVQAVGEISTYLADMTDMGVEVTPDFLRCGLELALEAQDVCAAMKMIEYHERNGVTIESKLSARLLKMLCLVVDIESTRKVLSVLRATQSPVDPRCLSLCVATFKRWDIPCDDLRKSN</sequence>
<dbReference type="Gene3D" id="1.25.40.10">
    <property type="entry name" value="Tetratricopeptide repeat domain"/>
    <property type="match status" value="1"/>
</dbReference>
<evidence type="ECO:0008006" key="3">
    <source>
        <dbReference type="Google" id="ProtNLM"/>
    </source>
</evidence>
<dbReference type="EMBL" id="HE575319">
    <property type="protein sequence ID" value="CCC91133.1"/>
    <property type="molecule type" value="Genomic_DNA"/>
</dbReference>
<proteinExistence type="predicted"/>
<organism evidence="2">
    <name type="scientific">Trypanosoma congolense (strain IL3000)</name>
    <dbReference type="NCBI Taxonomy" id="1068625"/>
    <lineage>
        <taxon>Eukaryota</taxon>
        <taxon>Discoba</taxon>
        <taxon>Euglenozoa</taxon>
        <taxon>Kinetoplastea</taxon>
        <taxon>Metakinetoplastina</taxon>
        <taxon>Trypanosomatida</taxon>
        <taxon>Trypanosomatidae</taxon>
        <taxon>Trypanosoma</taxon>
        <taxon>Nannomonas</taxon>
    </lineage>
</organism>
<dbReference type="InterPro" id="IPR011990">
    <property type="entry name" value="TPR-like_helical_dom_sf"/>
</dbReference>
<feature type="region of interest" description="Disordered" evidence="1">
    <location>
        <begin position="269"/>
        <end position="304"/>
    </location>
</feature>
<evidence type="ECO:0000313" key="2">
    <source>
        <dbReference type="EMBL" id="CCC91133.1"/>
    </source>
</evidence>
<protein>
    <recommendedName>
        <fullName evidence="3">Pentacotripeptide-repeat region of PRORP domain-containing protein</fullName>
    </recommendedName>
</protein>
<accession>G0UP22</accession>
<dbReference type="VEuPathDB" id="TriTrypDB:TcIL3000_6_3870"/>
<dbReference type="AlphaFoldDB" id="G0UP22"/>
<reference evidence="2" key="1">
    <citation type="journal article" date="2012" name="Proc. Natl. Acad. Sci. U.S.A.">
        <title>Antigenic diversity is generated by distinct evolutionary mechanisms in African trypanosome species.</title>
        <authorList>
            <person name="Jackson A.P."/>
            <person name="Berry A."/>
            <person name="Aslett M."/>
            <person name="Allison H.C."/>
            <person name="Burton P."/>
            <person name="Vavrova-Anderson J."/>
            <person name="Brown R."/>
            <person name="Browne H."/>
            <person name="Corton N."/>
            <person name="Hauser H."/>
            <person name="Gamble J."/>
            <person name="Gilderthorp R."/>
            <person name="Marcello L."/>
            <person name="McQuillan J."/>
            <person name="Otto T.D."/>
            <person name="Quail M.A."/>
            <person name="Sanders M.J."/>
            <person name="van Tonder A."/>
            <person name="Ginger M.L."/>
            <person name="Field M.C."/>
            <person name="Barry J.D."/>
            <person name="Hertz-Fowler C."/>
            <person name="Berriman M."/>
        </authorList>
    </citation>
    <scope>NUCLEOTIDE SEQUENCE</scope>
    <source>
        <strain evidence="2">IL3000</strain>
    </source>
</reference>
<feature type="compositionally biased region" description="Low complexity" evidence="1">
    <location>
        <begin position="274"/>
        <end position="285"/>
    </location>
</feature>
<evidence type="ECO:0000256" key="1">
    <source>
        <dbReference type="SAM" id="MobiDB-lite"/>
    </source>
</evidence>